<dbReference type="NCBIfam" id="TIGR03914">
    <property type="entry name" value="UDG_fam_dom"/>
    <property type="match status" value="1"/>
</dbReference>
<keyword evidence="3" id="KW-0004">4Fe-4S</keyword>
<dbReference type="PANTHER" id="PTHR33693:SF9">
    <property type="entry name" value="TYPE-4 URACIL-DNA GLYCOSYLASE"/>
    <property type="match status" value="1"/>
</dbReference>
<dbReference type="Gene3D" id="3.40.470.10">
    <property type="entry name" value="Uracil-DNA glycosylase-like domain"/>
    <property type="match status" value="1"/>
</dbReference>
<dbReference type="GO" id="GO:0006281">
    <property type="term" value="P:DNA repair"/>
    <property type="evidence" value="ECO:0007669"/>
    <property type="project" value="UniProtKB-KW"/>
</dbReference>
<evidence type="ECO:0000256" key="6">
    <source>
        <dbReference type="ARBA" id="ARBA00022801"/>
    </source>
</evidence>
<keyword evidence="6" id="KW-0378">Hydrolase</keyword>
<evidence type="ECO:0000256" key="5">
    <source>
        <dbReference type="ARBA" id="ARBA00022763"/>
    </source>
</evidence>
<name>A0A0D6MN49_9PROT</name>
<protein>
    <recommendedName>
        <fullName evidence="2">Type-4 uracil-DNA glycosylase</fullName>
    </recommendedName>
</protein>
<evidence type="ECO:0000256" key="3">
    <source>
        <dbReference type="ARBA" id="ARBA00022485"/>
    </source>
</evidence>
<dbReference type="SUPFAM" id="SSF52141">
    <property type="entry name" value="Uracil-DNA glycosylase-like"/>
    <property type="match status" value="1"/>
</dbReference>
<keyword evidence="8" id="KW-0411">Iron-sulfur</keyword>
<dbReference type="GO" id="GO:0097506">
    <property type="term" value="F:deaminated base DNA N-glycosylase activity"/>
    <property type="evidence" value="ECO:0007669"/>
    <property type="project" value="UniProtKB-ARBA"/>
</dbReference>
<dbReference type="SMART" id="SM00987">
    <property type="entry name" value="UreE_C"/>
    <property type="match status" value="1"/>
</dbReference>
<dbReference type="GO" id="GO:0046872">
    <property type="term" value="F:metal ion binding"/>
    <property type="evidence" value="ECO:0007669"/>
    <property type="project" value="UniProtKB-KW"/>
</dbReference>
<dbReference type="Proteomes" id="UP000032679">
    <property type="component" value="Unassembled WGS sequence"/>
</dbReference>
<evidence type="ECO:0000256" key="1">
    <source>
        <dbReference type="ARBA" id="ARBA00006521"/>
    </source>
</evidence>
<dbReference type="InterPro" id="IPR005273">
    <property type="entry name" value="Ura-DNA_glyco_family4"/>
</dbReference>
<dbReference type="CDD" id="cd10030">
    <property type="entry name" value="UDG-F4_TTUDGA_SPO1dp_like"/>
    <property type="match status" value="1"/>
</dbReference>
<keyword evidence="12" id="KW-1185">Reference proteome</keyword>
<dbReference type="InterPro" id="IPR036895">
    <property type="entry name" value="Uracil-DNA_glycosylase-like_sf"/>
</dbReference>
<comment type="similarity">
    <text evidence="1">Belongs to the uracil-DNA glycosylase (UDG) superfamily. Type 4 (UDGa) family.</text>
</comment>
<keyword evidence="5" id="KW-0227">DNA damage</keyword>
<evidence type="ECO:0000259" key="10">
    <source>
        <dbReference type="SMART" id="SM00986"/>
    </source>
</evidence>
<dbReference type="STRING" id="1231623.Tasa_038_090"/>
<keyword evidence="9" id="KW-0234">DNA repair</keyword>
<dbReference type="InterPro" id="IPR005122">
    <property type="entry name" value="Uracil-DNA_glycosylase-like"/>
</dbReference>
<keyword evidence="4" id="KW-0479">Metal-binding</keyword>
<dbReference type="EMBL" id="BALE01000038">
    <property type="protein sequence ID" value="GAN55109.1"/>
    <property type="molecule type" value="Genomic_DNA"/>
</dbReference>
<feature type="domain" description="Uracil-DNA glycosylase-like" evidence="10">
    <location>
        <begin position="86"/>
        <end position="245"/>
    </location>
</feature>
<evidence type="ECO:0000256" key="8">
    <source>
        <dbReference type="ARBA" id="ARBA00023014"/>
    </source>
</evidence>
<dbReference type="InterPro" id="IPR051536">
    <property type="entry name" value="UDG_Type-4/5"/>
</dbReference>
<proteinExistence type="inferred from homology"/>
<evidence type="ECO:0000313" key="11">
    <source>
        <dbReference type="EMBL" id="GAN55109.1"/>
    </source>
</evidence>
<dbReference type="Pfam" id="PF03167">
    <property type="entry name" value="UDG"/>
    <property type="match status" value="1"/>
</dbReference>
<organism evidence="11 12">
    <name type="scientific">Tanticharoenia sakaeratensis NBRC 103193</name>
    <dbReference type="NCBI Taxonomy" id="1231623"/>
    <lineage>
        <taxon>Bacteria</taxon>
        <taxon>Pseudomonadati</taxon>
        <taxon>Pseudomonadota</taxon>
        <taxon>Alphaproteobacteria</taxon>
        <taxon>Acetobacterales</taxon>
        <taxon>Acetobacteraceae</taxon>
        <taxon>Tanticharoenia</taxon>
    </lineage>
</organism>
<dbReference type="PANTHER" id="PTHR33693">
    <property type="entry name" value="TYPE-5 URACIL-DNA GLYCOSYLASE"/>
    <property type="match status" value="1"/>
</dbReference>
<evidence type="ECO:0000313" key="12">
    <source>
        <dbReference type="Proteomes" id="UP000032679"/>
    </source>
</evidence>
<dbReference type="GO" id="GO:0051539">
    <property type="term" value="F:4 iron, 4 sulfur cluster binding"/>
    <property type="evidence" value="ECO:0007669"/>
    <property type="project" value="UniProtKB-KW"/>
</dbReference>
<evidence type="ECO:0000256" key="9">
    <source>
        <dbReference type="ARBA" id="ARBA00023204"/>
    </source>
</evidence>
<sequence>MVWDGHVLRFGPGDASDEMDPQVLWDRADALCKAGPDNEYWTELPVLDLNCDVTSVLEAPSLADLRSRAPDCRECALWKPANRTVFGEGKAGARLMFVGEQPGDQEDLAGRPFVGPAGQLLGHCLDAAGIAREDAYVTNAVKHFRFVPRGPRRIHEKPGAEHIDACAPWLAAERHLVQPKVLVMLGASAAQAVLGRPVTISRERSQPIMLDDGSRGLVTTHPSYLLRVPEPAKARETERFIEDLKLAASWIAE</sequence>
<evidence type="ECO:0000256" key="2">
    <source>
        <dbReference type="ARBA" id="ARBA00019403"/>
    </source>
</evidence>
<reference evidence="11 12" key="1">
    <citation type="submission" date="2012-10" db="EMBL/GenBank/DDBJ databases">
        <title>Genome sequencing of Tanticharoenia sakaeratensis NBRC 103193.</title>
        <authorList>
            <person name="Azuma Y."/>
            <person name="Hadano H."/>
            <person name="Hirakawa H."/>
            <person name="Matsushita K."/>
        </authorList>
    </citation>
    <scope>NUCLEOTIDE SEQUENCE [LARGE SCALE GENOMIC DNA]</scope>
    <source>
        <strain evidence="11 12">NBRC 103193</strain>
    </source>
</reference>
<evidence type="ECO:0000256" key="7">
    <source>
        <dbReference type="ARBA" id="ARBA00023004"/>
    </source>
</evidence>
<evidence type="ECO:0000256" key="4">
    <source>
        <dbReference type="ARBA" id="ARBA00022723"/>
    </source>
</evidence>
<dbReference type="SMART" id="SM00986">
    <property type="entry name" value="UDG"/>
    <property type="match status" value="1"/>
</dbReference>
<accession>A0A0D6MN49</accession>
<comment type="caution">
    <text evidence="11">The sequence shown here is derived from an EMBL/GenBank/DDBJ whole genome shotgun (WGS) entry which is preliminary data.</text>
</comment>
<gene>
    <name evidence="11" type="ORF">Tasa_038_090</name>
</gene>
<dbReference type="NCBIfam" id="TIGR00758">
    <property type="entry name" value="UDG_fam4"/>
    <property type="match status" value="1"/>
</dbReference>
<keyword evidence="7" id="KW-0408">Iron</keyword>
<dbReference type="AlphaFoldDB" id="A0A0D6MN49"/>